<keyword evidence="2" id="KW-0472">Membrane</keyword>
<reference evidence="3 4" key="1">
    <citation type="submission" date="2021-11" db="EMBL/GenBank/DDBJ databases">
        <authorList>
            <person name="Islam A."/>
            <person name="Islam S."/>
            <person name="Flora M.S."/>
            <person name="Rahman M."/>
            <person name="Ziaur R.M."/>
            <person name="Epstein J.H."/>
            <person name="Hassan M."/>
            <person name="Klassen M."/>
            <person name="Woodard K."/>
            <person name="Webb A."/>
            <person name="Webby R.J."/>
            <person name="El Zowalaty M.E."/>
        </authorList>
    </citation>
    <scope>NUCLEOTIDE SEQUENCE [LARGE SCALE GENOMIC DNA]</scope>
    <source>
        <strain evidence="3">Pf1</strain>
    </source>
</reference>
<dbReference type="Proteomes" id="UP001157938">
    <property type="component" value="Unassembled WGS sequence"/>
</dbReference>
<evidence type="ECO:0000256" key="1">
    <source>
        <dbReference type="SAM" id="MobiDB-lite"/>
    </source>
</evidence>
<keyword evidence="2" id="KW-1133">Transmembrane helix</keyword>
<keyword evidence="2" id="KW-0812">Transmembrane</keyword>
<proteinExistence type="predicted"/>
<feature type="region of interest" description="Disordered" evidence="1">
    <location>
        <begin position="45"/>
        <end position="69"/>
    </location>
</feature>
<feature type="transmembrane region" description="Helical" evidence="2">
    <location>
        <begin position="12"/>
        <end position="28"/>
    </location>
</feature>
<comment type="caution">
    <text evidence="3">The sequence shown here is derived from an EMBL/GenBank/DDBJ whole genome shotgun (WGS) entry which is preliminary data.</text>
</comment>
<protein>
    <submittedName>
        <fullName evidence="3">Uncharacterized protein</fullName>
    </submittedName>
</protein>
<sequence length="268" mass="30607">MASTINKVKHLVWYMVLATVIVLISASNRPQTMVKMIVASQHAPSNAREKRQLKQKSSTTEEIQGDEERAGREFDLNLPASEFDVDAPTLNFGINSLTSEDIIGASITDKKLEDLESFEKTENLRRICWSGPPLWDKGTRLGILKLHTPGFHYFLLITWTDEKHDQDLKNESPILPLFQWLLNRFGEPVLAGQLVVAQRDVATKKMAEQLAAYQRNIWDFKKKSGDDVFKLLELDKASGYTSDNPMWDAWKSYMVMLESTEHNPEPKL</sequence>
<evidence type="ECO:0000313" key="4">
    <source>
        <dbReference type="Proteomes" id="UP001157938"/>
    </source>
</evidence>
<evidence type="ECO:0000313" key="3">
    <source>
        <dbReference type="EMBL" id="CAH0488971.1"/>
    </source>
</evidence>
<name>A0ABN8C7B1_9STRA</name>
<organism evidence="3 4">
    <name type="scientific">Peronospora farinosa</name>
    <dbReference type="NCBI Taxonomy" id="134698"/>
    <lineage>
        <taxon>Eukaryota</taxon>
        <taxon>Sar</taxon>
        <taxon>Stramenopiles</taxon>
        <taxon>Oomycota</taxon>
        <taxon>Peronosporomycetes</taxon>
        <taxon>Peronosporales</taxon>
        <taxon>Peronosporaceae</taxon>
        <taxon>Peronospora</taxon>
    </lineage>
</organism>
<keyword evidence="4" id="KW-1185">Reference proteome</keyword>
<gene>
    <name evidence="3" type="ORF">PFR001_LOCUS4421</name>
</gene>
<evidence type="ECO:0000256" key="2">
    <source>
        <dbReference type="SAM" id="Phobius"/>
    </source>
</evidence>
<dbReference type="EMBL" id="CAKLBC010000920">
    <property type="protein sequence ID" value="CAH0488971.1"/>
    <property type="molecule type" value="Genomic_DNA"/>
</dbReference>
<accession>A0ABN8C7B1</accession>